<sequence>MRPRWASGSSVTGTPSQESWPRIGLSSPAMTRSRLDLPLPLGPSRNSASPGAIRKSSPVKTSRSPRRQVSAEPAKTGMAAGRALAVDGAGGAIAQPVRVPKRNGLTKGRAKQKRLQKETAIARGFLRWPPIQPGPGWGRRKTGALIVA</sequence>
<feature type="region of interest" description="Disordered" evidence="1">
    <location>
        <begin position="1"/>
        <end position="78"/>
    </location>
</feature>
<dbReference type="KEGG" id="abs:AZOBR_10145"/>
<keyword evidence="3" id="KW-1185">Reference proteome</keyword>
<name>A0A9P1NKB5_9PROT</name>
<reference evidence="2 3" key="1">
    <citation type="journal article" date="2011" name="PLoS Genet.">
        <title>Azospirillum genomes reveal transition of bacteria from aquatic to terrestrial environments.</title>
        <authorList>
            <person name="Wisniewski-Dye F."/>
            <person name="Borziak K."/>
            <person name="Khalsa-Moyers G."/>
            <person name="Alexandre G."/>
            <person name="Sukharnikov L.O."/>
            <person name="Wuichet K."/>
            <person name="Hurst G.B."/>
            <person name="McDonald W.H."/>
            <person name="Robertson J.S."/>
            <person name="Barbe V."/>
            <person name="Calteau A."/>
            <person name="Rouy Z."/>
            <person name="Mangenot S."/>
            <person name="Prigent-Combaret C."/>
            <person name="Normand P."/>
            <person name="Boyer M."/>
            <person name="Siguier P."/>
            <person name="Dessaux Y."/>
            <person name="Elmerich C."/>
            <person name="Condemine G."/>
            <person name="Krishnen G."/>
            <person name="Kennedy I."/>
            <person name="Paterson A.H."/>
            <person name="Gonzalez V."/>
            <person name="Mavingui P."/>
            <person name="Zhulin I.B."/>
        </authorList>
    </citation>
    <scope>NUCLEOTIDE SEQUENCE [LARGE SCALE GENOMIC DNA]</scope>
    <source>
        <strain evidence="2 3">Sp245</strain>
    </source>
</reference>
<organism evidence="2 3">
    <name type="scientific">Azospirillum baldaniorum</name>
    <dbReference type="NCBI Taxonomy" id="1064539"/>
    <lineage>
        <taxon>Bacteria</taxon>
        <taxon>Pseudomonadati</taxon>
        <taxon>Pseudomonadota</taxon>
        <taxon>Alphaproteobacteria</taxon>
        <taxon>Rhodospirillales</taxon>
        <taxon>Azospirillaceae</taxon>
        <taxon>Azospirillum</taxon>
    </lineage>
</organism>
<evidence type="ECO:0000313" key="3">
    <source>
        <dbReference type="Proteomes" id="UP000007319"/>
    </source>
</evidence>
<dbReference type="Proteomes" id="UP000007319">
    <property type="component" value="Chromosome"/>
</dbReference>
<accession>A0A9P1NKB5</accession>
<evidence type="ECO:0000256" key="1">
    <source>
        <dbReference type="SAM" id="MobiDB-lite"/>
    </source>
</evidence>
<evidence type="ECO:0000313" key="2">
    <source>
        <dbReference type="EMBL" id="CCC96358.1"/>
    </source>
</evidence>
<protein>
    <submittedName>
        <fullName evidence="2">Uncharacterized protein</fullName>
    </submittedName>
</protein>
<gene>
    <name evidence="2" type="ORF">AZOBR_10145</name>
</gene>
<dbReference type="AlphaFoldDB" id="A0A9P1NKB5"/>
<feature type="compositionally biased region" description="Polar residues" evidence="1">
    <location>
        <begin position="7"/>
        <end position="19"/>
    </location>
</feature>
<proteinExistence type="predicted"/>
<dbReference type="EMBL" id="HE577327">
    <property type="protein sequence ID" value="CCC96358.1"/>
    <property type="molecule type" value="Genomic_DNA"/>
</dbReference>